<feature type="domain" description="RRM" evidence="9">
    <location>
        <begin position="153"/>
        <end position="230"/>
    </location>
</feature>
<dbReference type="Pfam" id="PF22976">
    <property type="entry name" value="RRM_10"/>
    <property type="match status" value="1"/>
</dbReference>
<keyword evidence="1" id="KW-1017">Isopeptide bond</keyword>
<evidence type="ECO:0000256" key="8">
    <source>
        <dbReference type="SAM" id="MobiDB-lite"/>
    </source>
</evidence>
<protein>
    <submittedName>
        <fullName evidence="10">Heterogeneous nuclear ribonucleoprotein L-like protein</fullName>
    </submittedName>
</protein>
<dbReference type="PANTHER" id="PTHR15592">
    <property type="entry name" value="MATRIN 3/NUCLEAR PROTEIN 220-RELATED"/>
    <property type="match status" value="1"/>
</dbReference>
<keyword evidence="5 7" id="KW-0694">RNA-binding</keyword>
<dbReference type="FunFam" id="3.30.70.330:FF:000073">
    <property type="entry name" value="Heterogeneous nuclear ribonucleoprotein L like"/>
    <property type="match status" value="1"/>
</dbReference>
<dbReference type="InterPro" id="IPR000504">
    <property type="entry name" value="RRM_dom"/>
</dbReference>
<dbReference type="NCBIfam" id="TIGR01649">
    <property type="entry name" value="hnRNP-L_PTB"/>
    <property type="match status" value="1"/>
</dbReference>
<dbReference type="Gene3D" id="3.30.70.330">
    <property type="match status" value="4"/>
</dbReference>
<reference evidence="10" key="1">
    <citation type="journal article" date="2014" name="Nature">
        <title>Elephant shark genome provides unique insights into gnathostome evolution.</title>
        <authorList>
            <consortium name="International Elephant Shark Genome Sequencing Consortium"/>
            <person name="Venkatesh B."/>
            <person name="Lee A.P."/>
            <person name="Ravi V."/>
            <person name="Maurya A.K."/>
            <person name="Lian M.M."/>
            <person name="Swann J.B."/>
            <person name="Ohta Y."/>
            <person name="Flajnik M.F."/>
            <person name="Sutoh Y."/>
            <person name="Kasahara M."/>
            <person name="Hoon S."/>
            <person name="Gangu V."/>
            <person name="Roy S.W."/>
            <person name="Irimia M."/>
            <person name="Korzh V."/>
            <person name="Kondrychyn I."/>
            <person name="Lim Z.W."/>
            <person name="Tay B.H."/>
            <person name="Tohari S."/>
            <person name="Kong K.W."/>
            <person name="Ho S."/>
            <person name="Lorente-Galdos B."/>
            <person name="Quilez J."/>
            <person name="Marques-Bonet T."/>
            <person name="Raney B.J."/>
            <person name="Ingham P.W."/>
            <person name="Tay A."/>
            <person name="Hillier L.W."/>
            <person name="Minx P."/>
            <person name="Boehm T."/>
            <person name="Wilson R.K."/>
            <person name="Brenner S."/>
            <person name="Warren W.C."/>
        </authorList>
    </citation>
    <scope>NUCLEOTIDE SEQUENCE</scope>
    <source>
        <tissue evidence="10">Heart</tissue>
    </source>
</reference>
<dbReference type="Pfam" id="PF11835">
    <property type="entry name" value="RRM_8"/>
    <property type="match status" value="1"/>
</dbReference>
<feature type="domain" description="RRM" evidence="9">
    <location>
        <begin position="327"/>
        <end position="401"/>
    </location>
</feature>
<keyword evidence="2" id="KW-0597">Phosphoprotein</keyword>
<feature type="region of interest" description="Disordered" evidence="8">
    <location>
        <begin position="18"/>
        <end position="55"/>
    </location>
</feature>
<dbReference type="FunFam" id="3.30.70.330:FF:000072">
    <property type="entry name" value="heterogeneous nuclear ribonucleoprotein L isoform X1"/>
    <property type="match status" value="1"/>
</dbReference>
<dbReference type="FunFam" id="3.30.70.330:FF:000052">
    <property type="entry name" value="Heterogeneous nuclear ribonucleoprotein L like"/>
    <property type="match status" value="1"/>
</dbReference>
<dbReference type="EMBL" id="JW867625">
    <property type="protein sequence ID" value="AFP00143.1"/>
    <property type="molecule type" value="mRNA"/>
</dbReference>
<name>V9KPY8_CALMI</name>
<keyword evidence="6 10" id="KW-0687">Ribonucleoprotein</keyword>
<dbReference type="GO" id="GO:0003723">
    <property type="term" value="F:RNA binding"/>
    <property type="evidence" value="ECO:0007669"/>
    <property type="project" value="UniProtKB-UniRule"/>
</dbReference>
<dbReference type="GeneID" id="103179214"/>
<evidence type="ECO:0000256" key="7">
    <source>
        <dbReference type="PROSITE-ProRule" id="PRU00176"/>
    </source>
</evidence>
<proteinExistence type="evidence at transcript level"/>
<dbReference type="InterPro" id="IPR035979">
    <property type="entry name" value="RBD_domain_sf"/>
</dbReference>
<feature type="compositionally biased region" description="Acidic residues" evidence="8">
    <location>
        <begin position="31"/>
        <end position="40"/>
    </location>
</feature>
<dbReference type="Pfam" id="PF13893">
    <property type="entry name" value="RRM_5"/>
    <property type="match status" value="1"/>
</dbReference>
<evidence type="ECO:0000256" key="6">
    <source>
        <dbReference type="ARBA" id="ARBA00023274"/>
    </source>
</evidence>
<dbReference type="RefSeq" id="XP_007892558.2">
    <property type="nucleotide sequence ID" value="XM_007894367.2"/>
</dbReference>
<dbReference type="SMART" id="SM00360">
    <property type="entry name" value="RRM"/>
    <property type="match status" value="3"/>
</dbReference>
<dbReference type="SUPFAM" id="SSF54928">
    <property type="entry name" value="RNA-binding domain, RBD"/>
    <property type="match status" value="3"/>
</dbReference>
<dbReference type="CDD" id="cd12689">
    <property type="entry name" value="RRM1_hnRNPL_like"/>
    <property type="match status" value="1"/>
</dbReference>
<evidence type="ECO:0000259" key="9">
    <source>
        <dbReference type="PROSITE" id="PS50102"/>
    </source>
</evidence>
<organism evidence="10">
    <name type="scientific">Callorhinchus milii</name>
    <name type="common">Ghost shark</name>
    <dbReference type="NCBI Taxonomy" id="7868"/>
    <lineage>
        <taxon>Eukaryota</taxon>
        <taxon>Metazoa</taxon>
        <taxon>Chordata</taxon>
        <taxon>Craniata</taxon>
        <taxon>Vertebrata</taxon>
        <taxon>Chondrichthyes</taxon>
        <taxon>Holocephali</taxon>
        <taxon>Chimaeriformes</taxon>
        <taxon>Callorhinchidae</taxon>
        <taxon>Callorhinchus</taxon>
    </lineage>
</organism>
<dbReference type="GO" id="GO:0005634">
    <property type="term" value="C:nucleus"/>
    <property type="evidence" value="ECO:0007669"/>
    <property type="project" value="InterPro"/>
</dbReference>
<dbReference type="InterPro" id="IPR006536">
    <property type="entry name" value="HnRNP-L/PTB"/>
</dbReference>
<dbReference type="GO" id="GO:1990904">
    <property type="term" value="C:ribonucleoprotein complex"/>
    <property type="evidence" value="ECO:0007669"/>
    <property type="project" value="UniProtKB-KW"/>
</dbReference>
<dbReference type="Pfam" id="PF00076">
    <property type="entry name" value="RRM_1"/>
    <property type="match status" value="1"/>
</dbReference>
<dbReference type="AlphaFoldDB" id="V9KPY8"/>
<accession>V9KPY8</accession>
<evidence type="ECO:0000313" key="10">
    <source>
        <dbReference type="EMBL" id="AFP00143.1"/>
    </source>
</evidence>
<evidence type="ECO:0000256" key="5">
    <source>
        <dbReference type="ARBA" id="ARBA00022884"/>
    </source>
</evidence>
<evidence type="ECO:0000256" key="2">
    <source>
        <dbReference type="ARBA" id="ARBA00022553"/>
    </source>
</evidence>
<keyword evidence="3" id="KW-0677">Repeat</keyword>
<dbReference type="PROSITE" id="PS50102">
    <property type="entry name" value="RRM"/>
    <property type="match status" value="2"/>
</dbReference>
<dbReference type="OrthoDB" id="302770at2759"/>
<evidence type="ECO:0000256" key="3">
    <source>
        <dbReference type="ARBA" id="ARBA00022737"/>
    </source>
</evidence>
<evidence type="ECO:0000256" key="1">
    <source>
        <dbReference type="ARBA" id="ARBA00022499"/>
    </source>
</evidence>
<dbReference type="CDD" id="cd12427">
    <property type="entry name" value="RRM4_hnRNPL_like"/>
    <property type="match status" value="1"/>
</dbReference>
<dbReference type="InterPro" id="IPR012677">
    <property type="entry name" value="Nucleotide-bd_a/b_plait_sf"/>
</dbReference>
<dbReference type="KEGG" id="cmk:103179214"/>
<sequence>MSLVESYYESEFLEEYYDAERHPSKRQKTTDEEDEGDGEQSEQSGLEPGEHADDRYKTSPSLVVHVRGLCDGVVEADLVESVERFGPISYVMMLPNKRQALVEFEDLDSSQSCVTYSKRRVINVSGFPAFFNFSTSQRITRPGGAEDPKNVNNVLFLAIQNPLYPITTDVLYTICNTCGPVLRIVIFKKNGVQAMVEFDSVQSAQKAKASLNGADIYSGCCTLKIEYAKPTRLNVFKNNSESWDYTNPNLTRGDEGRIFRQPALLGDHPSIYSGNGYGYPHSAGSSRSLERRMAPRPSNSKSSVMHHYPPSPPHMASQQHGSMRSSKVLMVYGLVPNKINCDKIFNLLCLYGNVEKVKFMKSMPDAAMVEMGDEFSVERAITHLNNVHMFGKPLSLCVSKQHTIMPSQSYELQDGTNSYKDFTDSRNNRFCNPGQASKNRIQPPSSVLHFFNAPIGVTEETFQQMCEDSDLKSFLTYKTFSGKSDRSLSGLLEWQSKDEAVEALAMLNHYQIKNPSGPYPYTLKLCFSSISHV</sequence>
<dbReference type="InterPro" id="IPR021790">
    <property type="entry name" value="PTBP1-like_RRM2"/>
</dbReference>
<feature type="region of interest" description="Disordered" evidence="8">
    <location>
        <begin position="282"/>
        <end position="319"/>
    </location>
</feature>
<evidence type="ECO:0000256" key="4">
    <source>
        <dbReference type="ARBA" id="ARBA00022843"/>
    </source>
</evidence>
<dbReference type="GO" id="GO:0006397">
    <property type="term" value="P:mRNA processing"/>
    <property type="evidence" value="ECO:0007669"/>
    <property type="project" value="InterPro"/>
</dbReference>
<keyword evidence="4" id="KW-0832">Ubl conjugation</keyword>
<dbReference type="InterPro" id="IPR055204">
    <property type="entry name" value="HNRNPL_RRM"/>
</dbReference>
<dbReference type="CDD" id="cd12424">
    <property type="entry name" value="RRM3_hnRNPL_like"/>
    <property type="match status" value="1"/>
</dbReference>